<name>A0A512AS50_9BACT</name>
<dbReference type="AlphaFoldDB" id="A0A512AS50"/>
<feature type="compositionally biased region" description="Basic and acidic residues" evidence="1">
    <location>
        <begin position="69"/>
        <end position="93"/>
    </location>
</feature>
<feature type="compositionally biased region" description="Polar residues" evidence="1">
    <location>
        <begin position="47"/>
        <end position="64"/>
    </location>
</feature>
<protein>
    <recommendedName>
        <fullName evidence="5">Lipoprotein</fullName>
    </recommendedName>
</protein>
<dbReference type="RefSeq" id="WP_146894576.1">
    <property type="nucleotide sequence ID" value="NZ_BJYS01000001.1"/>
</dbReference>
<accession>A0A512AS50</accession>
<dbReference type="Proteomes" id="UP000321532">
    <property type="component" value="Unassembled WGS sequence"/>
</dbReference>
<feature type="chain" id="PRO_5022014037" description="Lipoprotein" evidence="2">
    <location>
        <begin position="24"/>
        <end position="93"/>
    </location>
</feature>
<feature type="signal peptide" evidence="2">
    <location>
        <begin position="1"/>
        <end position="23"/>
    </location>
</feature>
<evidence type="ECO:0000256" key="2">
    <source>
        <dbReference type="SAM" id="SignalP"/>
    </source>
</evidence>
<sequence length="93" mass="9919">MKILLKKIQIMAFALVLGCGVGACSTGTDSGETNVEESDAKDKNPNEHNVSGHQPTSTDSSNMETLDDAYEKTDADKGARDSDNDGMVDKPKQ</sequence>
<keyword evidence="2" id="KW-0732">Signal</keyword>
<dbReference type="OrthoDB" id="853289at2"/>
<feature type="region of interest" description="Disordered" evidence="1">
    <location>
        <begin position="26"/>
        <end position="93"/>
    </location>
</feature>
<evidence type="ECO:0000313" key="3">
    <source>
        <dbReference type="EMBL" id="GEO02538.1"/>
    </source>
</evidence>
<reference evidence="3 4" key="1">
    <citation type="submission" date="2019-07" db="EMBL/GenBank/DDBJ databases">
        <title>Whole genome shotgun sequence of Adhaeribacter aerolatus NBRC 106133.</title>
        <authorList>
            <person name="Hosoyama A."/>
            <person name="Uohara A."/>
            <person name="Ohji S."/>
            <person name="Ichikawa N."/>
        </authorList>
    </citation>
    <scope>NUCLEOTIDE SEQUENCE [LARGE SCALE GENOMIC DNA]</scope>
    <source>
        <strain evidence="3 4">NBRC 106133</strain>
    </source>
</reference>
<organism evidence="3 4">
    <name type="scientific">Adhaeribacter aerolatus</name>
    <dbReference type="NCBI Taxonomy" id="670289"/>
    <lineage>
        <taxon>Bacteria</taxon>
        <taxon>Pseudomonadati</taxon>
        <taxon>Bacteroidota</taxon>
        <taxon>Cytophagia</taxon>
        <taxon>Cytophagales</taxon>
        <taxon>Hymenobacteraceae</taxon>
        <taxon>Adhaeribacter</taxon>
    </lineage>
</organism>
<evidence type="ECO:0008006" key="5">
    <source>
        <dbReference type="Google" id="ProtNLM"/>
    </source>
</evidence>
<proteinExistence type="predicted"/>
<evidence type="ECO:0000256" key="1">
    <source>
        <dbReference type="SAM" id="MobiDB-lite"/>
    </source>
</evidence>
<dbReference type="PROSITE" id="PS51257">
    <property type="entry name" value="PROKAR_LIPOPROTEIN"/>
    <property type="match status" value="1"/>
</dbReference>
<keyword evidence="4" id="KW-1185">Reference proteome</keyword>
<evidence type="ECO:0000313" key="4">
    <source>
        <dbReference type="Proteomes" id="UP000321532"/>
    </source>
</evidence>
<comment type="caution">
    <text evidence="3">The sequence shown here is derived from an EMBL/GenBank/DDBJ whole genome shotgun (WGS) entry which is preliminary data.</text>
</comment>
<dbReference type="EMBL" id="BJYS01000001">
    <property type="protein sequence ID" value="GEO02538.1"/>
    <property type="molecule type" value="Genomic_DNA"/>
</dbReference>
<gene>
    <name evidence="3" type="ORF">AAE02nite_02020</name>
</gene>